<sequence>MLKEILIVDNLQESIRQWGIQFFHNQIIQELAGGYFFVDVECFKMLPEKQKNDCGKCSNCIHPIPLKIAYFVIQARRMQLDMFKLTIPPYNDEIRESELVSYIPGGVRFRGKVLKKAQIIPAELGVVHVQEIG</sequence>
<gene>
    <name evidence="1" type="ORF">MM415A00505_0005</name>
    <name evidence="2" type="ORF">TM448B01099_0019</name>
</gene>
<protein>
    <submittedName>
        <fullName evidence="2">Uncharacterized protein</fullName>
    </submittedName>
</protein>
<evidence type="ECO:0000313" key="1">
    <source>
        <dbReference type="EMBL" id="QJA81576.1"/>
    </source>
</evidence>
<dbReference type="EMBL" id="MT142464">
    <property type="protein sequence ID" value="QJA81576.1"/>
    <property type="molecule type" value="Genomic_DNA"/>
</dbReference>
<name>A0A6M3XJ78_9ZZZZ</name>
<accession>A0A6M3XJ78</accession>
<dbReference type="AlphaFoldDB" id="A0A6M3XJ78"/>
<organism evidence="2">
    <name type="scientific">viral metagenome</name>
    <dbReference type="NCBI Taxonomy" id="1070528"/>
    <lineage>
        <taxon>unclassified sequences</taxon>
        <taxon>metagenomes</taxon>
        <taxon>organismal metagenomes</taxon>
    </lineage>
</organism>
<proteinExistence type="predicted"/>
<evidence type="ECO:0000313" key="2">
    <source>
        <dbReference type="EMBL" id="QJH97851.1"/>
    </source>
</evidence>
<dbReference type="EMBL" id="MT144704">
    <property type="protein sequence ID" value="QJH97851.1"/>
    <property type="molecule type" value="Genomic_DNA"/>
</dbReference>
<reference evidence="2" key="1">
    <citation type="submission" date="2020-03" db="EMBL/GenBank/DDBJ databases">
        <title>The deep terrestrial virosphere.</title>
        <authorList>
            <person name="Holmfeldt K."/>
            <person name="Nilsson E."/>
            <person name="Simone D."/>
            <person name="Lopez-Fernandez M."/>
            <person name="Wu X."/>
            <person name="de Brujin I."/>
            <person name="Lundin D."/>
            <person name="Andersson A."/>
            <person name="Bertilsson S."/>
            <person name="Dopson M."/>
        </authorList>
    </citation>
    <scope>NUCLEOTIDE SEQUENCE</scope>
    <source>
        <strain evidence="1">MM415A00505</strain>
        <strain evidence="2">TM448B01099</strain>
    </source>
</reference>